<evidence type="ECO:0000313" key="11">
    <source>
        <dbReference type="EMBL" id="MBA5777202.1"/>
    </source>
</evidence>
<keyword evidence="4 9" id="KW-0997">Cell inner membrane</keyword>
<dbReference type="InterPro" id="IPR055348">
    <property type="entry name" value="DctQ"/>
</dbReference>
<evidence type="ECO:0000259" key="10">
    <source>
        <dbReference type="Pfam" id="PF04290"/>
    </source>
</evidence>
<organism evidence="11 12">
    <name type="scientific">Stappia albiluteola</name>
    <dbReference type="NCBI Taxonomy" id="2758565"/>
    <lineage>
        <taxon>Bacteria</taxon>
        <taxon>Pseudomonadati</taxon>
        <taxon>Pseudomonadota</taxon>
        <taxon>Alphaproteobacteria</taxon>
        <taxon>Hyphomicrobiales</taxon>
        <taxon>Stappiaceae</taxon>
        <taxon>Stappia</taxon>
    </lineage>
</organism>
<keyword evidence="6 9" id="KW-1133">Transmembrane helix</keyword>
<evidence type="ECO:0000256" key="9">
    <source>
        <dbReference type="RuleBase" id="RU369079"/>
    </source>
</evidence>
<gene>
    <name evidence="11" type="ORF">H2509_08690</name>
</gene>
<proteinExistence type="inferred from homology"/>
<reference evidence="11 12" key="1">
    <citation type="submission" date="2020-07" db="EMBL/GenBank/DDBJ databases">
        <title>Stappia sp., F7233, whole genome shotgun sequencing project.</title>
        <authorList>
            <person name="Jiang S."/>
            <person name="Liu Z.W."/>
            <person name="Du Z.J."/>
        </authorList>
    </citation>
    <scope>NUCLEOTIDE SEQUENCE [LARGE SCALE GENOMIC DNA]</scope>
    <source>
        <strain evidence="11 12">F7233</strain>
    </source>
</reference>
<accession>A0A839AE62</accession>
<evidence type="ECO:0000256" key="1">
    <source>
        <dbReference type="ARBA" id="ARBA00004429"/>
    </source>
</evidence>
<comment type="subunit">
    <text evidence="9">The complex comprises the extracytoplasmic solute receptor protein and the two transmembrane proteins.</text>
</comment>
<evidence type="ECO:0000256" key="6">
    <source>
        <dbReference type="ARBA" id="ARBA00022989"/>
    </source>
</evidence>
<evidence type="ECO:0000256" key="5">
    <source>
        <dbReference type="ARBA" id="ARBA00022692"/>
    </source>
</evidence>
<dbReference type="GO" id="GO:0022857">
    <property type="term" value="F:transmembrane transporter activity"/>
    <property type="evidence" value="ECO:0007669"/>
    <property type="project" value="UniProtKB-UniRule"/>
</dbReference>
<protein>
    <recommendedName>
        <fullName evidence="9">TRAP transporter small permease protein</fullName>
    </recommendedName>
</protein>
<evidence type="ECO:0000256" key="8">
    <source>
        <dbReference type="ARBA" id="ARBA00038436"/>
    </source>
</evidence>
<comment type="similarity">
    <text evidence="8 9">Belongs to the TRAP transporter small permease family.</text>
</comment>
<comment type="subcellular location">
    <subcellularLocation>
        <location evidence="1 9">Cell inner membrane</location>
        <topology evidence="1 9">Multi-pass membrane protein</topology>
    </subcellularLocation>
</comment>
<dbReference type="AlphaFoldDB" id="A0A839AE62"/>
<feature type="transmembrane region" description="Helical" evidence="9">
    <location>
        <begin position="21"/>
        <end position="46"/>
    </location>
</feature>
<keyword evidence="2 9" id="KW-0813">Transport</keyword>
<feature type="transmembrane region" description="Helical" evidence="9">
    <location>
        <begin position="58"/>
        <end position="79"/>
    </location>
</feature>
<feature type="transmembrane region" description="Helical" evidence="9">
    <location>
        <begin position="100"/>
        <end position="124"/>
    </location>
</feature>
<dbReference type="GO" id="GO:0015740">
    <property type="term" value="P:C4-dicarboxylate transport"/>
    <property type="evidence" value="ECO:0007669"/>
    <property type="project" value="TreeGrafter"/>
</dbReference>
<dbReference type="EMBL" id="JACFXV010000048">
    <property type="protein sequence ID" value="MBA5777202.1"/>
    <property type="molecule type" value="Genomic_DNA"/>
</dbReference>
<evidence type="ECO:0000256" key="2">
    <source>
        <dbReference type="ARBA" id="ARBA00022448"/>
    </source>
</evidence>
<evidence type="ECO:0000256" key="3">
    <source>
        <dbReference type="ARBA" id="ARBA00022475"/>
    </source>
</evidence>
<comment type="caution">
    <text evidence="11">The sequence shown here is derived from an EMBL/GenBank/DDBJ whole genome shotgun (WGS) entry which is preliminary data.</text>
</comment>
<dbReference type="GO" id="GO:0005886">
    <property type="term" value="C:plasma membrane"/>
    <property type="evidence" value="ECO:0007669"/>
    <property type="project" value="UniProtKB-SubCell"/>
</dbReference>
<dbReference type="Proteomes" id="UP000541109">
    <property type="component" value="Unassembled WGS sequence"/>
</dbReference>
<keyword evidence="5 9" id="KW-0812">Transmembrane</keyword>
<keyword evidence="3" id="KW-1003">Cell membrane</keyword>
<keyword evidence="12" id="KW-1185">Reference proteome</keyword>
<dbReference type="Pfam" id="PF04290">
    <property type="entry name" value="DctQ"/>
    <property type="match status" value="1"/>
</dbReference>
<evidence type="ECO:0000313" key="12">
    <source>
        <dbReference type="Proteomes" id="UP000541109"/>
    </source>
</evidence>
<dbReference type="RefSeq" id="WP_182164372.1">
    <property type="nucleotide sequence ID" value="NZ_JACFXV010000048.1"/>
</dbReference>
<feature type="domain" description="Tripartite ATP-independent periplasmic transporters DctQ component" evidence="10">
    <location>
        <begin position="37"/>
        <end position="163"/>
    </location>
</feature>
<name>A0A839AE62_9HYPH</name>
<dbReference type="InterPro" id="IPR007387">
    <property type="entry name" value="TRAP_DctQ"/>
</dbReference>
<feature type="transmembrane region" description="Helical" evidence="9">
    <location>
        <begin position="144"/>
        <end position="164"/>
    </location>
</feature>
<sequence length="167" mass="17697">MTDFGRSGSGEPGPAARIGGLFLGGLRIIAALLLLVMMAVTFVDVIGRYVFSSPLPGAFELTEVLLGLIIFVGLPLVTLRQEHVTVDLLTSRAPNVLRRLLLRLAQALTAGVLAMLAWRLGIIARDLSAYGDATVFLRIPLGPVAGVMAFLAAAGSFCALTILLRRQ</sequence>
<keyword evidence="7 9" id="KW-0472">Membrane</keyword>
<evidence type="ECO:0000256" key="4">
    <source>
        <dbReference type="ARBA" id="ARBA00022519"/>
    </source>
</evidence>
<dbReference type="PANTHER" id="PTHR35011:SF10">
    <property type="entry name" value="TRAP TRANSPORTER SMALL PERMEASE PROTEIN"/>
    <property type="match status" value="1"/>
</dbReference>
<evidence type="ECO:0000256" key="7">
    <source>
        <dbReference type="ARBA" id="ARBA00023136"/>
    </source>
</evidence>
<comment type="function">
    <text evidence="9">Part of the tripartite ATP-independent periplasmic (TRAP) transport system.</text>
</comment>
<dbReference type="PANTHER" id="PTHR35011">
    <property type="entry name" value="2,3-DIKETO-L-GULONATE TRAP TRANSPORTER SMALL PERMEASE PROTEIN YIAM"/>
    <property type="match status" value="1"/>
</dbReference>